<evidence type="ECO:0000313" key="1">
    <source>
        <dbReference type="EMBL" id="GAG33652.1"/>
    </source>
</evidence>
<comment type="caution">
    <text evidence="1">The sequence shown here is derived from an EMBL/GenBank/DDBJ whole genome shotgun (WGS) entry which is preliminary data.</text>
</comment>
<proteinExistence type="predicted"/>
<dbReference type="EMBL" id="BARS01048170">
    <property type="protein sequence ID" value="GAG33652.1"/>
    <property type="molecule type" value="Genomic_DNA"/>
</dbReference>
<dbReference type="AlphaFoldDB" id="X0XE28"/>
<gene>
    <name evidence="1" type="ORF">S01H1_72252</name>
</gene>
<name>X0XE28_9ZZZZ</name>
<protein>
    <submittedName>
        <fullName evidence="1">Uncharacterized protein</fullName>
    </submittedName>
</protein>
<accession>X0XE28</accession>
<reference evidence="1" key="1">
    <citation type="journal article" date="2014" name="Front. Microbiol.">
        <title>High frequency of phylogenetically diverse reductive dehalogenase-homologous genes in deep subseafloor sedimentary metagenomes.</title>
        <authorList>
            <person name="Kawai M."/>
            <person name="Futagami T."/>
            <person name="Toyoda A."/>
            <person name="Takaki Y."/>
            <person name="Nishi S."/>
            <person name="Hori S."/>
            <person name="Arai W."/>
            <person name="Tsubouchi T."/>
            <person name="Morono Y."/>
            <person name="Uchiyama I."/>
            <person name="Ito T."/>
            <person name="Fujiyama A."/>
            <person name="Inagaki F."/>
            <person name="Takami H."/>
        </authorList>
    </citation>
    <scope>NUCLEOTIDE SEQUENCE</scope>
    <source>
        <strain evidence="1">Expedition CK06-06</strain>
    </source>
</reference>
<sequence length="109" mass="12538">ELGWQHRQSEWICFEHTGWARRRAESWWRKRSNAPVPETAEEAVAMADGGALCETKSITIRSVAGEKYDRIVGYVLGEKSSYREPGWEEENETADEAEYAWAKGEEVPF</sequence>
<organism evidence="1">
    <name type="scientific">marine sediment metagenome</name>
    <dbReference type="NCBI Taxonomy" id="412755"/>
    <lineage>
        <taxon>unclassified sequences</taxon>
        <taxon>metagenomes</taxon>
        <taxon>ecological metagenomes</taxon>
    </lineage>
</organism>
<feature type="non-terminal residue" evidence="1">
    <location>
        <position position="1"/>
    </location>
</feature>